<reference evidence="2 3" key="1">
    <citation type="submission" date="2019-03" db="EMBL/GenBank/DDBJ databases">
        <title>Genomic Encyclopedia of Type Strains, Phase IV (KMG-IV): sequencing the most valuable type-strain genomes for metagenomic binning, comparative biology and taxonomic classification.</title>
        <authorList>
            <person name="Goeker M."/>
        </authorList>
    </citation>
    <scope>NUCLEOTIDE SEQUENCE [LARGE SCALE GENOMIC DNA]</scope>
    <source>
        <strain evidence="2 3">DSM 21944</strain>
    </source>
</reference>
<dbReference type="AlphaFoldDB" id="A0A4S3KVB8"/>
<dbReference type="GO" id="GO:0006313">
    <property type="term" value="P:DNA transposition"/>
    <property type="evidence" value="ECO:0007669"/>
    <property type="project" value="InterPro"/>
</dbReference>
<evidence type="ECO:0000313" key="2">
    <source>
        <dbReference type="EMBL" id="TCS97347.1"/>
    </source>
</evidence>
<dbReference type="InterPro" id="IPR012337">
    <property type="entry name" value="RNaseH-like_sf"/>
</dbReference>
<organism evidence="2 3">
    <name type="scientific">Pseudofulvimonas gallinarii</name>
    <dbReference type="NCBI Taxonomy" id="634155"/>
    <lineage>
        <taxon>Bacteria</taxon>
        <taxon>Pseudomonadati</taxon>
        <taxon>Pseudomonadota</taxon>
        <taxon>Gammaproteobacteria</taxon>
        <taxon>Lysobacterales</taxon>
        <taxon>Rhodanobacteraceae</taxon>
        <taxon>Pseudofulvimonas</taxon>
    </lineage>
</organism>
<dbReference type="OrthoDB" id="6171862at2"/>
<evidence type="ECO:0000313" key="3">
    <source>
        <dbReference type="Proteomes" id="UP000294599"/>
    </source>
</evidence>
<name>A0A4S3KVB8_9GAMM</name>
<dbReference type="RefSeq" id="WP_123521139.1">
    <property type="nucleotide sequence ID" value="NZ_JBHLWF010000085.1"/>
</dbReference>
<keyword evidence="3" id="KW-1185">Reference proteome</keyword>
<dbReference type="Pfam" id="PF01609">
    <property type="entry name" value="DDE_Tnp_1"/>
    <property type="match status" value="1"/>
</dbReference>
<dbReference type="GO" id="GO:0004803">
    <property type="term" value="F:transposase activity"/>
    <property type="evidence" value="ECO:0007669"/>
    <property type="project" value="InterPro"/>
</dbReference>
<dbReference type="PANTHER" id="PTHR34614">
    <property type="match status" value="1"/>
</dbReference>
<dbReference type="InterPro" id="IPR047654">
    <property type="entry name" value="IS1634_transpos"/>
</dbReference>
<evidence type="ECO:0000259" key="1">
    <source>
        <dbReference type="Pfam" id="PF01609"/>
    </source>
</evidence>
<dbReference type="PANTHER" id="PTHR34614:SF2">
    <property type="entry name" value="TRANSPOSASE IS4-LIKE DOMAIN-CONTAINING PROTEIN"/>
    <property type="match status" value="1"/>
</dbReference>
<sequence length="387" mass="42385">MIVADQLRPLLDQSVSIVFYDLTTVRIHGEGTVDGDVRAFGLSKETGGIARQFVLGVIQTAEGLPIAHEVHAGNIGEVATLLPAIEKAIGRYQIDQVVLVADRGLLSLDNLAAVEATKTASGKPVNYILAVPARRYTDFGERVAAMRFAEGIGESTWEGRRLIVADDPDRAAAQAAKRRALIEDIEAEGERMAQRLDAADAGTSLRGRRSTDRRAYVRFCEQVKKAGLSRILKADLHADRFSFDRDEAALAQAEQLDGKLLLVTNTDLSAGEVIARYKALADIERGFRVLKSDIEIAPVHHRLPERIRAHALICFLALVIHRVMRYKLKAAGHPLSPNAALTLLRQIQQQRVQIDGTPVTGIGRLQPQQIELFEALKLPTPSTQPAL</sequence>
<protein>
    <submittedName>
        <fullName evidence="2">DDE family transposase</fullName>
    </submittedName>
</protein>
<dbReference type="InterPro" id="IPR002559">
    <property type="entry name" value="Transposase_11"/>
</dbReference>
<dbReference type="SUPFAM" id="SSF53098">
    <property type="entry name" value="Ribonuclease H-like"/>
    <property type="match status" value="1"/>
</dbReference>
<accession>A0A4S3KVB8</accession>
<dbReference type="EMBL" id="SMAF01000013">
    <property type="protein sequence ID" value="TCS97347.1"/>
    <property type="molecule type" value="Genomic_DNA"/>
</dbReference>
<dbReference type="NCBIfam" id="NF033559">
    <property type="entry name" value="transpos_IS1634"/>
    <property type="match status" value="1"/>
</dbReference>
<proteinExistence type="predicted"/>
<dbReference type="Proteomes" id="UP000294599">
    <property type="component" value="Unassembled WGS sequence"/>
</dbReference>
<comment type="caution">
    <text evidence="2">The sequence shown here is derived from an EMBL/GenBank/DDBJ whole genome shotgun (WGS) entry which is preliminary data.</text>
</comment>
<dbReference type="GO" id="GO:0003677">
    <property type="term" value="F:DNA binding"/>
    <property type="evidence" value="ECO:0007669"/>
    <property type="project" value="InterPro"/>
</dbReference>
<gene>
    <name evidence="2" type="ORF">EDC25_11320</name>
</gene>
<feature type="domain" description="Transposase IS4-like" evidence="1">
    <location>
        <begin position="17"/>
        <end position="320"/>
    </location>
</feature>